<dbReference type="SMART" id="SM00507">
    <property type="entry name" value="HNHc"/>
    <property type="match status" value="1"/>
</dbReference>
<dbReference type="OrthoDB" id="9802901at2"/>
<protein>
    <submittedName>
        <fullName evidence="2">HNH endonuclease</fullName>
    </submittedName>
</protein>
<dbReference type="InterPro" id="IPR052892">
    <property type="entry name" value="NA-targeting_endonuclease"/>
</dbReference>
<name>A0A3N1UTH8_9BACT</name>
<dbReference type="Gene3D" id="1.10.30.50">
    <property type="match status" value="1"/>
</dbReference>
<dbReference type="PANTHER" id="PTHR33877:SF1">
    <property type="entry name" value="TYPE IV METHYL-DIRECTED RESTRICTION ENZYME ECOKMCRA"/>
    <property type="match status" value="1"/>
</dbReference>
<keyword evidence="3" id="KW-1185">Reference proteome</keyword>
<evidence type="ECO:0000259" key="1">
    <source>
        <dbReference type="SMART" id="SM00507"/>
    </source>
</evidence>
<dbReference type="InterPro" id="IPR029471">
    <property type="entry name" value="HNH_5"/>
</dbReference>
<dbReference type="InterPro" id="IPR003615">
    <property type="entry name" value="HNH_nuc"/>
</dbReference>
<organism evidence="2 3">
    <name type="scientific">Desulfosoma caldarium</name>
    <dbReference type="NCBI Taxonomy" id="610254"/>
    <lineage>
        <taxon>Bacteria</taxon>
        <taxon>Pseudomonadati</taxon>
        <taxon>Thermodesulfobacteriota</taxon>
        <taxon>Syntrophobacteria</taxon>
        <taxon>Syntrophobacterales</taxon>
        <taxon>Syntrophobacteraceae</taxon>
        <taxon>Desulfosoma</taxon>
    </lineage>
</organism>
<dbReference type="EMBL" id="RJVA01000011">
    <property type="protein sequence ID" value="ROQ93443.1"/>
    <property type="molecule type" value="Genomic_DNA"/>
</dbReference>
<dbReference type="PANTHER" id="PTHR33877">
    <property type="entry name" value="SLL1193 PROTEIN"/>
    <property type="match status" value="1"/>
</dbReference>
<dbReference type="GO" id="GO:0004519">
    <property type="term" value="F:endonuclease activity"/>
    <property type="evidence" value="ECO:0007669"/>
    <property type="project" value="UniProtKB-KW"/>
</dbReference>
<dbReference type="Proteomes" id="UP000276223">
    <property type="component" value="Unassembled WGS sequence"/>
</dbReference>
<dbReference type="AlphaFoldDB" id="A0A3N1UTH8"/>
<sequence>MRHEEFFEPFMVTVSPEQIRREKEKARALRKTQWWQRQLAKGRCHYCGKAVSSKELTMDHVVPLVRGGRSTKGNVVPCCKECNSKKKYLLPVEWADYLKRFAQTTSS</sequence>
<dbReference type="RefSeq" id="WP_123289949.1">
    <property type="nucleotide sequence ID" value="NZ_RJVA01000011.1"/>
</dbReference>
<dbReference type="Pfam" id="PF14279">
    <property type="entry name" value="HNH_5"/>
    <property type="match status" value="1"/>
</dbReference>
<keyword evidence="2" id="KW-0378">Hydrolase</keyword>
<proteinExistence type="predicted"/>
<keyword evidence="2" id="KW-0255">Endonuclease</keyword>
<comment type="caution">
    <text evidence="2">The sequence shown here is derived from an EMBL/GenBank/DDBJ whole genome shotgun (WGS) entry which is preliminary data.</text>
</comment>
<feature type="domain" description="HNH nuclease" evidence="1">
    <location>
        <begin position="33"/>
        <end position="84"/>
    </location>
</feature>
<gene>
    <name evidence="2" type="ORF">EDC27_1462</name>
</gene>
<accession>A0A3N1UTH8</accession>
<evidence type="ECO:0000313" key="3">
    <source>
        <dbReference type="Proteomes" id="UP000276223"/>
    </source>
</evidence>
<dbReference type="CDD" id="cd00085">
    <property type="entry name" value="HNHc"/>
    <property type="match status" value="1"/>
</dbReference>
<keyword evidence="2" id="KW-0540">Nuclease</keyword>
<reference evidence="2 3" key="1">
    <citation type="submission" date="2018-11" db="EMBL/GenBank/DDBJ databases">
        <title>Genomic Encyclopedia of Type Strains, Phase IV (KMG-IV): sequencing the most valuable type-strain genomes for metagenomic binning, comparative biology and taxonomic classification.</title>
        <authorList>
            <person name="Goeker M."/>
        </authorList>
    </citation>
    <scope>NUCLEOTIDE SEQUENCE [LARGE SCALE GENOMIC DNA]</scope>
    <source>
        <strain evidence="2 3">DSM 22027</strain>
    </source>
</reference>
<evidence type="ECO:0000313" key="2">
    <source>
        <dbReference type="EMBL" id="ROQ93443.1"/>
    </source>
</evidence>